<feature type="compositionally biased region" description="Polar residues" evidence="7">
    <location>
        <begin position="174"/>
        <end position="183"/>
    </location>
</feature>
<dbReference type="InterPro" id="IPR011989">
    <property type="entry name" value="ARM-like"/>
</dbReference>
<evidence type="ECO:0000256" key="4">
    <source>
        <dbReference type="ARBA" id="ARBA00022889"/>
    </source>
</evidence>
<feature type="repeat" description="ARM" evidence="6">
    <location>
        <begin position="425"/>
        <end position="457"/>
    </location>
</feature>
<feature type="region of interest" description="Disordered" evidence="7">
    <location>
        <begin position="116"/>
        <end position="241"/>
    </location>
</feature>
<evidence type="ECO:0000256" key="3">
    <source>
        <dbReference type="ARBA" id="ARBA00022737"/>
    </source>
</evidence>
<keyword evidence="5" id="KW-0965">Cell junction</keyword>
<evidence type="ECO:0000256" key="5">
    <source>
        <dbReference type="ARBA" id="ARBA00022949"/>
    </source>
</evidence>
<dbReference type="AlphaFoldDB" id="A0A437DLF2"/>
<proteinExistence type="inferred from homology"/>
<feature type="compositionally biased region" description="Basic and acidic residues" evidence="7">
    <location>
        <begin position="1"/>
        <end position="21"/>
    </location>
</feature>
<evidence type="ECO:0008006" key="10">
    <source>
        <dbReference type="Google" id="ProtNLM"/>
    </source>
</evidence>
<dbReference type="InterPro" id="IPR000225">
    <property type="entry name" value="Armadillo"/>
</dbReference>
<dbReference type="GO" id="GO:0005634">
    <property type="term" value="C:nucleus"/>
    <property type="evidence" value="ECO:0007669"/>
    <property type="project" value="TreeGrafter"/>
</dbReference>
<reference evidence="8 9" key="1">
    <citation type="submission" date="2018-11" db="EMBL/GenBank/DDBJ databases">
        <authorList>
            <person name="Lopez-Roques C."/>
            <person name="Donnadieu C."/>
            <person name="Bouchez O."/>
            <person name="Klopp C."/>
            <person name="Cabau C."/>
            <person name="Zahm M."/>
        </authorList>
    </citation>
    <scope>NUCLEOTIDE SEQUENCE [LARGE SCALE GENOMIC DNA]</scope>
    <source>
        <strain evidence="8">RS831</strain>
        <tissue evidence="8">Whole body</tissue>
    </source>
</reference>
<dbReference type="SMART" id="SM00185">
    <property type="entry name" value="ARM"/>
    <property type="match status" value="5"/>
</dbReference>
<feature type="compositionally biased region" description="Polar residues" evidence="7">
    <location>
        <begin position="865"/>
        <end position="879"/>
    </location>
</feature>
<keyword evidence="3" id="KW-0677">Repeat</keyword>
<evidence type="ECO:0000313" key="9">
    <source>
        <dbReference type="Proteomes" id="UP000283210"/>
    </source>
</evidence>
<name>A0A437DLF2_ORYJA</name>
<comment type="subcellular location">
    <subcellularLocation>
        <location evidence="1">Cell junction</location>
    </subcellularLocation>
</comment>
<dbReference type="PANTHER" id="PTHR10372">
    <property type="entry name" value="PLAKOPHILLIN-RELATED"/>
    <property type="match status" value="1"/>
</dbReference>
<feature type="compositionally biased region" description="Basic and acidic residues" evidence="7">
    <location>
        <begin position="835"/>
        <end position="862"/>
    </location>
</feature>
<dbReference type="OrthoDB" id="7537227at2759"/>
<reference evidence="8 9" key="2">
    <citation type="submission" date="2019-01" db="EMBL/GenBank/DDBJ databases">
        <title>A chromosome length genome reference of the Java medaka (oryzias javanicus).</title>
        <authorList>
            <person name="Herpin A."/>
            <person name="Takehana Y."/>
            <person name="Naruse K."/>
            <person name="Ansai S."/>
            <person name="Kawaguchi M."/>
        </authorList>
    </citation>
    <scope>NUCLEOTIDE SEQUENCE [LARGE SCALE GENOMIC DNA]</scope>
    <source>
        <strain evidence="8">RS831</strain>
        <tissue evidence="8">Whole body</tissue>
    </source>
</reference>
<protein>
    <recommendedName>
        <fullName evidence="10">Catenin delta-1</fullName>
    </recommendedName>
</protein>
<feature type="compositionally biased region" description="Basic and acidic residues" evidence="7">
    <location>
        <begin position="195"/>
        <end position="210"/>
    </location>
</feature>
<comment type="similarity">
    <text evidence="2">Belongs to the beta-catenin family.</text>
</comment>
<dbReference type="Gene3D" id="1.25.10.10">
    <property type="entry name" value="Leucine-rich Repeat Variant"/>
    <property type="match status" value="1"/>
</dbReference>
<dbReference type="PROSITE" id="PS50176">
    <property type="entry name" value="ARM_REPEAT"/>
    <property type="match status" value="2"/>
</dbReference>
<evidence type="ECO:0000313" key="8">
    <source>
        <dbReference type="EMBL" id="RVE75833.1"/>
    </source>
</evidence>
<dbReference type="InterPro" id="IPR016024">
    <property type="entry name" value="ARM-type_fold"/>
</dbReference>
<evidence type="ECO:0000256" key="2">
    <source>
        <dbReference type="ARBA" id="ARBA00005462"/>
    </source>
</evidence>
<sequence>MPGHSGEEARRQVNKPAERGGETAAGVHLARGGRLSLEASTRAGALSRPSSSSSQRLPGGDGAASVSEARGKLFHDKIRMEAVPQVQDAVIENKLQEMPPVISVEAVVEGTAELPVSENVTNPTPSVVIPSVSDGEGSGTTPIDLRNNQGPGGGVPKDYPVSTVPRNHHYRPQGGSSDYSSPPHSDAYASLNKGARKDDRYRPVHPDGYRTLDPSFRAPSRNQLDPYGAQPQVGRTGNPMEMSSIPRFVPDPYGLEDDQRSVGYEDSDYGMGYPRQNHYGYPRGTPHRTASYEGTLDRMSGVGDFLWGGGAPLAQGERGSLASLDSIQKRAPGADGWRQPELSEVIAMLNYRLDAVKVNAAAYLQHLTYKNDKVKSELRSLKGIPAIVSLIDHPSKEVHFAACGALRNISFGKDPEIKTTIAHCDGVFYMVKLLRRTNDRRLIEIITGTLWNLSSHEGLLKDLVARALHALVDEVLVQHSGVEQKSNGAEGGKEDGKSPFQEWEKVLINTTGFLRNVSAAEIDERKKIRECKGLVDSVVHILKSQTKTSSGAVDPEKLNSKLTENCVCVLRNLSYHLHCEIPNHERYKETPNNTSIPQRFGSRKSRRNRENDGMAMTNISAKGSELLFQKDVVETYGHLLTSSTNPLVLEASAGAVQNLCAGNWTHGRKTRANMMTNKYGDKMVEYLDHDNELVVQAMSGALCNLALEPLNATELGVNAVPKLLSKLPDDEGHSSFSEQTRMAVLSALYVILGQSLEATKKLVPKVPKETQGINRLVLLKNASDRHSEREIRAVSLVLQKVWDHKELRRTLLRNKYKKTDFVISKNPPSKKKTKGSSEGRPNEETNSKETDHLLKGNKDEPSGRNLAQDSGPTVNQDGQLDTAEIAAQGEK</sequence>
<dbReference type="SUPFAM" id="SSF48371">
    <property type="entry name" value="ARM repeat"/>
    <property type="match status" value="1"/>
</dbReference>
<feature type="repeat" description="ARM" evidence="6">
    <location>
        <begin position="382"/>
        <end position="410"/>
    </location>
</feature>
<dbReference type="Pfam" id="PF00514">
    <property type="entry name" value="Arm"/>
    <property type="match status" value="1"/>
</dbReference>
<keyword evidence="4" id="KW-0130">Cell adhesion</keyword>
<dbReference type="GO" id="GO:0005912">
    <property type="term" value="C:adherens junction"/>
    <property type="evidence" value="ECO:0007669"/>
    <property type="project" value="TreeGrafter"/>
</dbReference>
<feature type="region of interest" description="Disordered" evidence="7">
    <location>
        <begin position="822"/>
        <end position="891"/>
    </location>
</feature>
<feature type="region of interest" description="Disordered" evidence="7">
    <location>
        <begin position="589"/>
        <end position="609"/>
    </location>
</feature>
<dbReference type="PANTHER" id="PTHR10372:SF6">
    <property type="entry name" value="CATENIN DELTA-1"/>
    <property type="match status" value="1"/>
</dbReference>
<keyword evidence="9" id="KW-1185">Reference proteome</keyword>
<dbReference type="InterPro" id="IPR028435">
    <property type="entry name" value="Plakophilin/d_Catenin"/>
</dbReference>
<feature type="region of interest" description="Disordered" evidence="7">
    <location>
        <begin position="1"/>
        <end position="68"/>
    </location>
</feature>
<dbReference type="GO" id="GO:0005737">
    <property type="term" value="C:cytoplasm"/>
    <property type="evidence" value="ECO:0007669"/>
    <property type="project" value="TreeGrafter"/>
</dbReference>
<dbReference type="Proteomes" id="UP000283210">
    <property type="component" value="Chromosome 1"/>
</dbReference>
<evidence type="ECO:0000256" key="1">
    <source>
        <dbReference type="ARBA" id="ARBA00004282"/>
    </source>
</evidence>
<evidence type="ECO:0000256" key="7">
    <source>
        <dbReference type="SAM" id="MobiDB-lite"/>
    </source>
</evidence>
<accession>A0A437DLF2</accession>
<dbReference type="GO" id="GO:0005886">
    <property type="term" value="C:plasma membrane"/>
    <property type="evidence" value="ECO:0007669"/>
    <property type="project" value="TreeGrafter"/>
</dbReference>
<gene>
    <name evidence="8" type="ORF">OJAV_G00002850</name>
</gene>
<evidence type="ECO:0000256" key="6">
    <source>
        <dbReference type="PROSITE-ProRule" id="PRU00259"/>
    </source>
</evidence>
<organism evidence="8 9">
    <name type="scientific">Oryzias javanicus</name>
    <name type="common">Javanese ricefish</name>
    <name type="synonym">Aplocheilus javanicus</name>
    <dbReference type="NCBI Taxonomy" id="123683"/>
    <lineage>
        <taxon>Eukaryota</taxon>
        <taxon>Metazoa</taxon>
        <taxon>Chordata</taxon>
        <taxon>Craniata</taxon>
        <taxon>Vertebrata</taxon>
        <taxon>Euteleostomi</taxon>
        <taxon>Actinopterygii</taxon>
        <taxon>Neopterygii</taxon>
        <taxon>Teleostei</taxon>
        <taxon>Neoteleostei</taxon>
        <taxon>Acanthomorphata</taxon>
        <taxon>Ovalentaria</taxon>
        <taxon>Atherinomorphae</taxon>
        <taxon>Beloniformes</taxon>
        <taxon>Adrianichthyidae</taxon>
        <taxon>Oryziinae</taxon>
        <taxon>Oryzias</taxon>
    </lineage>
</organism>
<dbReference type="GO" id="GO:0098609">
    <property type="term" value="P:cell-cell adhesion"/>
    <property type="evidence" value="ECO:0007669"/>
    <property type="project" value="InterPro"/>
</dbReference>
<feature type="compositionally biased region" description="Low complexity" evidence="7">
    <location>
        <begin position="42"/>
        <end position="58"/>
    </location>
</feature>
<dbReference type="EMBL" id="CM012437">
    <property type="protein sequence ID" value="RVE75833.1"/>
    <property type="molecule type" value="Genomic_DNA"/>
</dbReference>